<gene>
    <name evidence="2" type="ORF">A6X21_11130</name>
</gene>
<dbReference type="SUPFAM" id="SSF89733">
    <property type="entry name" value="L-sulfolactate dehydrogenase-like"/>
    <property type="match status" value="1"/>
</dbReference>
<evidence type="ECO:0000256" key="1">
    <source>
        <dbReference type="ARBA" id="ARBA00023002"/>
    </source>
</evidence>
<comment type="caution">
    <text evidence="2">The sequence shown here is derived from an EMBL/GenBank/DDBJ whole genome shotgun (WGS) entry which is preliminary data.</text>
</comment>
<keyword evidence="3" id="KW-1185">Reference proteome</keyword>
<protein>
    <recommendedName>
        <fullName evidence="4">Dehydrogenase</fullName>
    </recommendedName>
</protein>
<dbReference type="Proteomes" id="UP000094828">
    <property type="component" value="Unassembled WGS sequence"/>
</dbReference>
<dbReference type="Pfam" id="PF02615">
    <property type="entry name" value="Ldh_2"/>
    <property type="match status" value="1"/>
</dbReference>
<keyword evidence="1" id="KW-0560">Oxidoreductase</keyword>
<organism evidence="2 3">
    <name type="scientific">Planctopirus hydrillae</name>
    <dbReference type="NCBI Taxonomy" id="1841610"/>
    <lineage>
        <taxon>Bacteria</taxon>
        <taxon>Pseudomonadati</taxon>
        <taxon>Planctomycetota</taxon>
        <taxon>Planctomycetia</taxon>
        <taxon>Planctomycetales</taxon>
        <taxon>Planctomycetaceae</taxon>
        <taxon>Planctopirus</taxon>
    </lineage>
</organism>
<dbReference type="GO" id="GO:0016491">
    <property type="term" value="F:oxidoreductase activity"/>
    <property type="evidence" value="ECO:0007669"/>
    <property type="project" value="UniProtKB-KW"/>
</dbReference>
<dbReference type="InterPro" id="IPR043143">
    <property type="entry name" value="Mal/L-sulf/L-lact_DH-like_NADP"/>
</dbReference>
<evidence type="ECO:0000313" key="3">
    <source>
        <dbReference type="Proteomes" id="UP000094828"/>
    </source>
</evidence>
<evidence type="ECO:0008006" key="4">
    <source>
        <dbReference type="Google" id="ProtNLM"/>
    </source>
</evidence>
<dbReference type="InterPro" id="IPR036111">
    <property type="entry name" value="Mal/L-sulfo/L-lacto_DH-like_sf"/>
</dbReference>
<evidence type="ECO:0000313" key="2">
    <source>
        <dbReference type="EMBL" id="ODA28793.1"/>
    </source>
</evidence>
<dbReference type="STRING" id="1841610.A6X21_11130"/>
<accession>A0A1C3E6F7</accession>
<dbReference type="Gene3D" id="3.30.1370.60">
    <property type="entry name" value="Hypothetical oxidoreductase yiak, domain 2"/>
    <property type="match status" value="1"/>
</dbReference>
<sequence>MELVGRSNFSAGWNSESNIPMNHASNPPDPVVRPEVCAVETVSLQVADVQQSILKVLTRQGLFGADSQHVIDYVFSPWLPAWGGLHLPYLSSMVRAMDLGEIDPRGRILTVRDQPSLVHLDGSRAAGPVAMAYATELLVEKAKATGIAGAIIRNSSAIDRPEAVVATLAHRGLIGFMVSSTGRAEFSPVGDRTPRVAGHRSAWCLPAASSLTLISTQVASLDSLMLLDPAQTEGQPAADLAFDKEGQPARSWNSARTFSLLTGEHDLQYGLLCGLLLAALSDGRLPTERAKKSPFGDDSEHLLLAIEPSSEMAERFPPERLAAFVSSMKHPRAIQQLEKSPTLPATIEVPLAHQQMWIELLDEQRIEHPWK</sequence>
<reference evidence="2 3" key="1">
    <citation type="submission" date="2016-05" db="EMBL/GenBank/DDBJ databases">
        <title>Genomic and physiological characterization of Planctopirus sp. isolated from fresh water lake.</title>
        <authorList>
            <person name="Subhash Y."/>
            <person name="Ramana C."/>
        </authorList>
    </citation>
    <scope>NUCLEOTIDE SEQUENCE [LARGE SCALE GENOMIC DNA]</scope>
    <source>
        <strain evidence="2 3">JC280</strain>
    </source>
</reference>
<proteinExistence type="predicted"/>
<dbReference type="EMBL" id="LYDR01000151">
    <property type="protein sequence ID" value="ODA28793.1"/>
    <property type="molecule type" value="Genomic_DNA"/>
</dbReference>
<dbReference type="AlphaFoldDB" id="A0A1C3E6F7"/>
<name>A0A1C3E6F7_9PLAN</name>
<dbReference type="InterPro" id="IPR003767">
    <property type="entry name" value="Malate/L-lactate_DH-like"/>
</dbReference>